<dbReference type="GO" id="GO:0000725">
    <property type="term" value="P:recombinational repair"/>
    <property type="evidence" value="ECO:0007669"/>
    <property type="project" value="TreeGrafter"/>
</dbReference>
<dbReference type="Proteomes" id="UP000291088">
    <property type="component" value="Unassembled WGS sequence"/>
</dbReference>
<sequence>MILAESTTTWRAWRNGRRQRARSRPVTNELTNLPASDDPLVWINWTTAQQALASDPARSAWVSANAGSGKTHVLTQRVVRLLLAGARPASILCLTYTKAAASEMSNRVFERLAEWATLPEEKLALRIAEIEGETPGQTKLSQARQLFARALETPGGLKIQTIHAFCEALLHQFPLEANVAGHFSVLDDRAAAAVLADARRTLLTATSTESDLELADAFSRVLSISDESGLEALLGDIVANRHAIRRFLSASHRLGGPDLALRRGLGLEPEVTEATLTSRFWPLPELSGATLSEYLLLAREIGGERAREIADALAAASQESDDILRIEHLEKAFYTATGSERADSTLCTAAMTKAMPGLRDRLVAARDHVAACNARLSTFRMYEATKAALTLAKRLDRDYEDLKKTRSQLDFEDLIERTASLLTRGDVGPWVHYKLDQGIDHILVDEAQDTSPIQWAVIRSLREDFFSGLGARALTRTFFAVGDEKQSIYSFQGARPERFSEEATIAAQLVSSSGECFSAVRLPLSFRSTSAVLSAVDQVFSVDENARGLSASNESVVHMSSRAGHPGAVDLWDMIAPETSETSNDWTAPFDATPESAPSAILARRIACRIEQMVGRETIVEKDVERPIRPGDILVLVRKRDSFVNALTRALKRRNNIPVAGADRLRLTLHIAVQDLLALGRFVLLPSDDLSLAALLKSPLFDLSEEDLFELAAMRAPESSVWSALQRHAEEKAGKWRSAADRLARCISLSRSLSVHDFYARILGPEGGRRAFLARLGSEVTDILDEFLNFALSFETTGLPGLQSFVTALETEAPEVKREHDKDRDEVRIMTVHASKGLEAPVVFLVDGGSKAFNHTHLPKLRLIEAGIETPVPAWIPIKSLGNPLVAADTERLRRLAEDEYRRLLYVAMTRAADRLIICGYRGKQEPKVIWHQMISEALRRSADCCTEARFEGPEGEWSGLEWRVPAIPRAFELHHQSESGRADDRLPDALFRPLPPGPHLPRPLSPSGAGAFIDDAGDDVAVWSPLFGEKMDNGIALQKGKLTHRMLQVLPSLPVDQRDAAARRYAERAARFWPTGERERLVTTVLAILDHPDLAPVFSPHAQAEVSIMGTVTVDGQPRAVSGRIDRLAVTDDRVILLDFKTNRSPPRTISATPFSHRAQLAIYRELLKPLYPHKEIECLLAYTEAGTVIAVPAAELMQTLADLKSS</sequence>
<keyword evidence="5 15" id="KW-0347">Helicase</keyword>
<dbReference type="Pfam" id="PF00580">
    <property type="entry name" value="UvrD-helicase"/>
    <property type="match status" value="1"/>
</dbReference>
<keyword evidence="10" id="KW-0413">Isomerase</keyword>
<evidence type="ECO:0000256" key="5">
    <source>
        <dbReference type="ARBA" id="ARBA00022806"/>
    </source>
</evidence>
<dbReference type="InterPro" id="IPR011335">
    <property type="entry name" value="Restrct_endonuc-II-like"/>
</dbReference>
<comment type="catalytic activity">
    <reaction evidence="11">
        <text>Couples ATP hydrolysis with the unwinding of duplex DNA by translocating in the 3'-5' direction.</text>
        <dbReference type="EC" id="5.6.2.4"/>
    </reaction>
</comment>
<dbReference type="GO" id="GO:0005829">
    <property type="term" value="C:cytosol"/>
    <property type="evidence" value="ECO:0007669"/>
    <property type="project" value="TreeGrafter"/>
</dbReference>
<gene>
    <name evidence="18" type="primary">addA</name>
    <name evidence="18" type="ORF">EUU22_21980</name>
</gene>
<evidence type="ECO:0000256" key="13">
    <source>
        <dbReference type="ARBA" id="ARBA00034923"/>
    </source>
</evidence>
<dbReference type="EMBL" id="SDVB01000311">
    <property type="protein sequence ID" value="RYC04807.1"/>
    <property type="molecule type" value="Genomic_DNA"/>
</dbReference>
<evidence type="ECO:0000256" key="1">
    <source>
        <dbReference type="ARBA" id="ARBA00022722"/>
    </source>
</evidence>
<keyword evidence="9" id="KW-0234">DNA repair</keyword>
<dbReference type="InterPro" id="IPR000212">
    <property type="entry name" value="DNA_helicase_UvrD/REP"/>
</dbReference>
<dbReference type="InterPro" id="IPR038726">
    <property type="entry name" value="PDDEXK_AddAB-type"/>
</dbReference>
<dbReference type="EC" id="5.6.2.4" evidence="12"/>
<dbReference type="GO" id="GO:0004527">
    <property type="term" value="F:exonuclease activity"/>
    <property type="evidence" value="ECO:0007669"/>
    <property type="project" value="UniProtKB-KW"/>
</dbReference>
<dbReference type="InterPro" id="IPR011604">
    <property type="entry name" value="PDDEXK-like_dom_sf"/>
</dbReference>
<dbReference type="PANTHER" id="PTHR11070:SF2">
    <property type="entry name" value="ATP-DEPENDENT DNA HELICASE SRS2"/>
    <property type="match status" value="1"/>
</dbReference>
<evidence type="ECO:0000256" key="14">
    <source>
        <dbReference type="ARBA" id="ARBA00048988"/>
    </source>
</evidence>
<feature type="binding site" evidence="15">
    <location>
        <begin position="64"/>
        <end position="71"/>
    </location>
    <ligand>
        <name>ATP</name>
        <dbReference type="ChEBI" id="CHEBI:30616"/>
    </ligand>
</feature>
<evidence type="ECO:0000256" key="15">
    <source>
        <dbReference type="PROSITE-ProRule" id="PRU00560"/>
    </source>
</evidence>
<dbReference type="GO" id="GO:0043138">
    <property type="term" value="F:3'-5' DNA helicase activity"/>
    <property type="evidence" value="ECO:0007669"/>
    <property type="project" value="UniProtKB-EC"/>
</dbReference>
<dbReference type="NCBIfam" id="TIGR02784">
    <property type="entry name" value="addA_alphas"/>
    <property type="match status" value="1"/>
</dbReference>
<dbReference type="GO" id="GO:0033202">
    <property type="term" value="C:DNA helicase complex"/>
    <property type="evidence" value="ECO:0007669"/>
    <property type="project" value="TreeGrafter"/>
</dbReference>
<dbReference type="PROSITE" id="PS51198">
    <property type="entry name" value="UVRD_HELICASE_ATP_BIND"/>
    <property type="match status" value="1"/>
</dbReference>
<dbReference type="Gene3D" id="3.40.50.300">
    <property type="entry name" value="P-loop containing nucleotide triphosphate hydrolases"/>
    <property type="match status" value="3"/>
</dbReference>
<feature type="domain" description="UvrD-like helicase ATP-binding" evidence="16">
    <location>
        <begin position="43"/>
        <end position="529"/>
    </location>
</feature>
<dbReference type="Gene3D" id="3.30.160.800">
    <property type="match status" value="1"/>
</dbReference>
<dbReference type="GO" id="GO:0003677">
    <property type="term" value="F:DNA binding"/>
    <property type="evidence" value="ECO:0007669"/>
    <property type="project" value="UniProtKB-KW"/>
</dbReference>
<dbReference type="Gene3D" id="1.10.486.10">
    <property type="entry name" value="PCRA, domain 4"/>
    <property type="match status" value="1"/>
</dbReference>
<evidence type="ECO:0000256" key="12">
    <source>
        <dbReference type="ARBA" id="ARBA00034808"/>
    </source>
</evidence>
<evidence type="ECO:0000259" key="17">
    <source>
        <dbReference type="PROSITE" id="PS51217"/>
    </source>
</evidence>
<accession>A0A4V1RN68</accession>
<dbReference type="Pfam" id="PF12705">
    <property type="entry name" value="PDDEXK_1"/>
    <property type="match status" value="1"/>
</dbReference>
<evidence type="ECO:0000256" key="9">
    <source>
        <dbReference type="ARBA" id="ARBA00023204"/>
    </source>
</evidence>
<name>A0A4V1RN68_9HYPH</name>
<keyword evidence="1" id="KW-0540">Nuclease</keyword>
<dbReference type="SUPFAM" id="SSF52540">
    <property type="entry name" value="P-loop containing nucleoside triphosphate hydrolases"/>
    <property type="match status" value="1"/>
</dbReference>
<evidence type="ECO:0000313" key="19">
    <source>
        <dbReference type="Proteomes" id="UP000291088"/>
    </source>
</evidence>
<dbReference type="OrthoDB" id="9810135at2"/>
<protein>
    <recommendedName>
        <fullName evidence="12">DNA 3'-5' helicase</fullName>
        <ecNumber evidence="12">5.6.2.4</ecNumber>
    </recommendedName>
    <alternativeName>
        <fullName evidence="13">DNA 3'-5' helicase II</fullName>
    </alternativeName>
</protein>
<evidence type="ECO:0000256" key="6">
    <source>
        <dbReference type="ARBA" id="ARBA00022839"/>
    </source>
</evidence>
<dbReference type="InterPro" id="IPR014017">
    <property type="entry name" value="DNA_helicase_UvrD-like_C"/>
</dbReference>
<evidence type="ECO:0000256" key="8">
    <source>
        <dbReference type="ARBA" id="ARBA00023125"/>
    </source>
</evidence>
<keyword evidence="8" id="KW-0238">DNA-binding</keyword>
<keyword evidence="4 15" id="KW-0378">Hydrolase</keyword>
<evidence type="ECO:0000256" key="7">
    <source>
        <dbReference type="ARBA" id="ARBA00022840"/>
    </source>
</evidence>
<evidence type="ECO:0000256" key="2">
    <source>
        <dbReference type="ARBA" id="ARBA00022741"/>
    </source>
</evidence>
<evidence type="ECO:0000256" key="3">
    <source>
        <dbReference type="ARBA" id="ARBA00022763"/>
    </source>
</evidence>
<organism evidence="18 19">
    <name type="scientific">Ciceribacter ferrooxidans</name>
    <dbReference type="NCBI Taxonomy" id="2509717"/>
    <lineage>
        <taxon>Bacteria</taxon>
        <taxon>Pseudomonadati</taxon>
        <taxon>Pseudomonadota</taxon>
        <taxon>Alphaproteobacteria</taxon>
        <taxon>Hyphomicrobiales</taxon>
        <taxon>Rhizobiaceae</taxon>
        <taxon>Ciceribacter</taxon>
    </lineage>
</organism>
<feature type="domain" description="UvrD-like helicase C-terminal" evidence="17">
    <location>
        <begin position="546"/>
        <end position="837"/>
    </location>
</feature>
<dbReference type="SUPFAM" id="SSF52980">
    <property type="entry name" value="Restriction endonuclease-like"/>
    <property type="match status" value="1"/>
</dbReference>
<dbReference type="PANTHER" id="PTHR11070">
    <property type="entry name" value="UVRD / RECB / PCRA DNA HELICASE FAMILY MEMBER"/>
    <property type="match status" value="1"/>
</dbReference>
<keyword evidence="6" id="KW-0269">Exonuclease</keyword>
<reference evidence="18 19" key="1">
    <citation type="submission" date="2019-01" db="EMBL/GenBank/DDBJ databases">
        <authorList>
            <person name="Deng T."/>
        </authorList>
    </citation>
    <scope>NUCLEOTIDE SEQUENCE [LARGE SCALE GENOMIC DNA]</scope>
    <source>
        <strain evidence="18 19">F8825</strain>
    </source>
</reference>
<evidence type="ECO:0000259" key="16">
    <source>
        <dbReference type="PROSITE" id="PS51198"/>
    </source>
</evidence>
<evidence type="ECO:0000256" key="11">
    <source>
        <dbReference type="ARBA" id="ARBA00034617"/>
    </source>
</evidence>
<comment type="catalytic activity">
    <reaction evidence="14">
        <text>ATP + H2O = ADP + phosphate + H(+)</text>
        <dbReference type="Rhea" id="RHEA:13065"/>
        <dbReference type="ChEBI" id="CHEBI:15377"/>
        <dbReference type="ChEBI" id="CHEBI:15378"/>
        <dbReference type="ChEBI" id="CHEBI:30616"/>
        <dbReference type="ChEBI" id="CHEBI:43474"/>
        <dbReference type="ChEBI" id="CHEBI:456216"/>
        <dbReference type="EC" id="5.6.2.4"/>
    </reaction>
</comment>
<evidence type="ECO:0000313" key="18">
    <source>
        <dbReference type="EMBL" id="RYC04807.1"/>
    </source>
</evidence>
<comment type="caution">
    <text evidence="18">The sequence shown here is derived from an EMBL/GenBank/DDBJ whole genome shotgun (WGS) entry which is preliminary data.</text>
</comment>
<keyword evidence="2 15" id="KW-0547">Nucleotide-binding</keyword>
<evidence type="ECO:0000256" key="4">
    <source>
        <dbReference type="ARBA" id="ARBA00022801"/>
    </source>
</evidence>
<dbReference type="Gene3D" id="3.90.320.10">
    <property type="match status" value="1"/>
</dbReference>
<keyword evidence="3" id="KW-0227">DNA damage</keyword>
<dbReference type="GO" id="GO:0005524">
    <property type="term" value="F:ATP binding"/>
    <property type="evidence" value="ECO:0007669"/>
    <property type="project" value="UniProtKB-UniRule"/>
</dbReference>
<dbReference type="PROSITE" id="PS51217">
    <property type="entry name" value="UVRD_HELICASE_CTER"/>
    <property type="match status" value="1"/>
</dbReference>
<keyword evidence="19" id="KW-1185">Reference proteome</keyword>
<dbReference type="Pfam" id="PF13361">
    <property type="entry name" value="UvrD_C"/>
    <property type="match status" value="1"/>
</dbReference>
<proteinExistence type="predicted"/>
<dbReference type="AlphaFoldDB" id="A0A4V1RN68"/>
<keyword evidence="7 15" id="KW-0067">ATP-binding</keyword>
<evidence type="ECO:0000256" key="10">
    <source>
        <dbReference type="ARBA" id="ARBA00023235"/>
    </source>
</evidence>
<dbReference type="InterPro" id="IPR014016">
    <property type="entry name" value="UvrD-like_ATP-bd"/>
</dbReference>
<dbReference type="InterPro" id="IPR014151">
    <property type="entry name" value="DNA_helicase_AddA"/>
</dbReference>
<dbReference type="InterPro" id="IPR027417">
    <property type="entry name" value="P-loop_NTPase"/>
</dbReference>